<sequence length="98" mass="10061">MISGGEVEGRCPGQTGPLCPHTSFDDPFAKLVELRGPGFLVAPLPYSKAPSDFTSLLISTVPGSWRGRTPGPRGKKGGSPISCVCASPAPITSAHPCV</sequence>
<protein>
    <submittedName>
        <fullName evidence="1">Uncharacterized protein</fullName>
    </submittedName>
</protein>
<accession>A0A8C9IV33</accession>
<proteinExistence type="predicted"/>
<dbReference type="Proteomes" id="UP000694416">
    <property type="component" value="Unplaced"/>
</dbReference>
<reference evidence="1" key="2">
    <citation type="submission" date="2025-09" db="UniProtKB">
        <authorList>
            <consortium name="Ensembl"/>
        </authorList>
    </citation>
    <scope>IDENTIFICATION</scope>
</reference>
<evidence type="ECO:0000313" key="2">
    <source>
        <dbReference type="Proteomes" id="UP000694416"/>
    </source>
</evidence>
<dbReference type="Ensembl" id="ENSPTET00000049143.1">
    <property type="protein sequence ID" value="ENSPTEP00000036195.1"/>
    <property type="gene ID" value="ENSPTEG00000034053.1"/>
</dbReference>
<reference evidence="1" key="1">
    <citation type="submission" date="2025-08" db="UniProtKB">
        <authorList>
            <consortium name="Ensembl"/>
        </authorList>
    </citation>
    <scope>IDENTIFICATION</scope>
</reference>
<keyword evidence="2" id="KW-1185">Reference proteome</keyword>
<organism evidence="1 2">
    <name type="scientific">Piliocolobus tephrosceles</name>
    <name type="common">Ugandan red Colobus</name>
    <dbReference type="NCBI Taxonomy" id="591936"/>
    <lineage>
        <taxon>Eukaryota</taxon>
        <taxon>Metazoa</taxon>
        <taxon>Chordata</taxon>
        <taxon>Craniata</taxon>
        <taxon>Vertebrata</taxon>
        <taxon>Euteleostomi</taxon>
        <taxon>Mammalia</taxon>
        <taxon>Eutheria</taxon>
        <taxon>Euarchontoglires</taxon>
        <taxon>Primates</taxon>
        <taxon>Haplorrhini</taxon>
        <taxon>Catarrhini</taxon>
        <taxon>Cercopithecidae</taxon>
        <taxon>Colobinae</taxon>
        <taxon>Piliocolobus</taxon>
    </lineage>
</organism>
<name>A0A8C9IV33_9PRIM</name>
<evidence type="ECO:0000313" key="1">
    <source>
        <dbReference type="Ensembl" id="ENSPTEP00000036195.1"/>
    </source>
</evidence>
<dbReference type="AlphaFoldDB" id="A0A8C9IV33"/>